<dbReference type="InterPro" id="IPR036526">
    <property type="entry name" value="C-N_Hydrolase_sf"/>
</dbReference>
<dbReference type="GO" id="GO:0008418">
    <property type="term" value="F:protein-N-terminal asparagine amidohydrolase activity"/>
    <property type="evidence" value="ECO:0007669"/>
    <property type="project" value="InterPro"/>
</dbReference>
<evidence type="ECO:0000313" key="3">
    <source>
        <dbReference type="Proteomes" id="UP000250043"/>
    </source>
</evidence>
<dbReference type="AlphaFoldDB" id="A0A8E2AYF2"/>
<name>A0A8E2AYF2_9APHY</name>
<protein>
    <submittedName>
        <fullName evidence="2">Carbon-nitrogen hydrolase</fullName>
    </submittedName>
</protein>
<reference evidence="2 3" key="1">
    <citation type="submission" date="2016-07" db="EMBL/GenBank/DDBJ databases">
        <title>Draft genome of the white-rot fungus Obba rivulosa 3A-2.</title>
        <authorList>
            <consortium name="DOE Joint Genome Institute"/>
            <person name="Miettinen O."/>
            <person name="Riley R."/>
            <person name="Acob R."/>
            <person name="Barry K."/>
            <person name="Cullen D."/>
            <person name="De Vries R."/>
            <person name="Hainaut M."/>
            <person name="Hatakka A."/>
            <person name="Henrissat B."/>
            <person name="Hilden K."/>
            <person name="Kuo R."/>
            <person name="Labutti K."/>
            <person name="Lipzen A."/>
            <person name="Makela M.R."/>
            <person name="Sandor L."/>
            <person name="Spatafora J.W."/>
            <person name="Grigoriev I.V."/>
            <person name="Hibbett D.S."/>
        </authorList>
    </citation>
    <scope>NUCLEOTIDE SEQUENCE [LARGE SCALE GENOMIC DNA]</scope>
    <source>
        <strain evidence="2 3">3A-2</strain>
    </source>
</reference>
<dbReference type="InterPro" id="IPR003010">
    <property type="entry name" value="C-N_Hydrolase"/>
</dbReference>
<dbReference type="EMBL" id="KV722475">
    <property type="protein sequence ID" value="OCH87720.1"/>
    <property type="molecule type" value="Genomic_DNA"/>
</dbReference>
<dbReference type="PANTHER" id="PTHR11750">
    <property type="entry name" value="PROTEIN N-TERMINAL AMIDASE"/>
    <property type="match status" value="1"/>
</dbReference>
<dbReference type="GO" id="GO:0070773">
    <property type="term" value="F:protein-N-terminal glutamine amidohydrolase activity"/>
    <property type="evidence" value="ECO:0007669"/>
    <property type="project" value="InterPro"/>
</dbReference>
<dbReference type="PANTHER" id="PTHR11750:SF26">
    <property type="entry name" value="PROTEIN N-TERMINAL AMIDASE"/>
    <property type="match status" value="1"/>
</dbReference>
<organism evidence="2 3">
    <name type="scientific">Obba rivulosa</name>
    <dbReference type="NCBI Taxonomy" id="1052685"/>
    <lineage>
        <taxon>Eukaryota</taxon>
        <taxon>Fungi</taxon>
        <taxon>Dikarya</taxon>
        <taxon>Basidiomycota</taxon>
        <taxon>Agaricomycotina</taxon>
        <taxon>Agaricomycetes</taxon>
        <taxon>Polyporales</taxon>
        <taxon>Gelatoporiaceae</taxon>
        <taxon>Obba</taxon>
    </lineage>
</organism>
<dbReference type="SUPFAM" id="SSF56317">
    <property type="entry name" value="Carbon-nitrogen hydrolase"/>
    <property type="match status" value="1"/>
</dbReference>
<proteinExistence type="predicted"/>
<gene>
    <name evidence="2" type="ORF">OBBRIDRAFT_781244</name>
</gene>
<keyword evidence="3" id="KW-1185">Reference proteome</keyword>
<dbReference type="PROSITE" id="PS50263">
    <property type="entry name" value="CN_HYDROLASE"/>
    <property type="match status" value="1"/>
</dbReference>
<dbReference type="OrthoDB" id="201515at2759"/>
<sequence length="316" mass="34826">MSAKAGPRTLRPTIAVVQFSPKIGRVEENIKTAWRFCEKLAPGSIDLVCLPEMAFTGYVFPDASSIAPYLEEPQTGPTSRFCAELASRLRCYVTAGYPEKLPQEEVEVGVDSEGLKFPKIGANSAVLYGPNGEWVGGYRKTNLFETDMTWAKAGSGFISFDLPPPLGIVTLGICMDLNAQPPAIWTLEGPYEIAEYCILKKTNLLVMLNAWLDSGKDAESEYDLDTLNYWARRLWPLWEHEAPEADAIKEPLSGLEHVPETAVVICNRCGEENGKTFAGSSALLSLRSKSGKPRVLDVMTRHQEGLEIWTIHTSAP</sequence>
<dbReference type="GO" id="GO:0030163">
    <property type="term" value="P:protein catabolic process"/>
    <property type="evidence" value="ECO:0007669"/>
    <property type="project" value="TreeGrafter"/>
</dbReference>
<evidence type="ECO:0000259" key="1">
    <source>
        <dbReference type="PROSITE" id="PS50263"/>
    </source>
</evidence>
<accession>A0A8E2AYF2</accession>
<dbReference type="Gene3D" id="3.60.110.10">
    <property type="entry name" value="Carbon-nitrogen hydrolase"/>
    <property type="match status" value="1"/>
</dbReference>
<evidence type="ECO:0000313" key="2">
    <source>
        <dbReference type="EMBL" id="OCH87720.1"/>
    </source>
</evidence>
<dbReference type="Proteomes" id="UP000250043">
    <property type="component" value="Unassembled WGS sequence"/>
</dbReference>
<feature type="domain" description="CN hydrolase" evidence="1">
    <location>
        <begin position="12"/>
        <end position="316"/>
    </location>
</feature>
<dbReference type="InterPro" id="IPR039703">
    <property type="entry name" value="Nta1"/>
</dbReference>
<dbReference type="Pfam" id="PF00795">
    <property type="entry name" value="CN_hydrolase"/>
    <property type="match status" value="1"/>
</dbReference>
<keyword evidence="2" id="KW-0378">Hydrolase</keyword>